<evidence type="ECO:0000313" key="4">
    <source>
        <dbReference type="Proteomes" id="UP000680815"/>
    </source>
</evidence>
<evidence type="ECO:0000313" key="3">
    <source>
        <dbReference type="EMBL" id="MBP0466754.1"/>
    </source>
</evidence>
<comment type="caution">
    <text evidence="3">The sequence shown here is derived from an EMBL/GenBank/DDBJ whole genome shotgun (WGS) entry which is preliminary data.</text>
</comment>
<evidence type="ECO:0000259" key="1">
    <source>
        <dbReference type="Pfam" id="PF10119"/>
    </source>
</evidence>
<dbReference type="Pfam" id="PF13847">
    <property type="entry name" value="Methyltransf_31"/>
    <property type="match status" value="1"/>
</dbReference>
<dbReference type="GO" id="GO:0032259">
    <property type="term" value="P:methylation"/>
    <property type="evidence" value="ECO:0007669"/>
    <property type="project" value="UniProtKB-KW"/>
</dbReference>
<reference evidence="3 4" key="1">
    <citation type="submission" date="2021-03" db="EMBL/GenBank/DDBJ databases">
        <authorList>
            <person name="So Y."/>
        </authorList>
    </citation>
    <scope>NUCLEOTIDE SEQUENCE [LARGE SCALE GENOMIC DNA]</scope>
    <source>
        <strain evidence="3 4">PWR1</strain>
    </source>
</reference>
<evidence type="ECO:0000259" key="2">
    <source>
        <dbReference type="Pfam" id="PF13847"/>
    </source>
</evidence>
<dbReference type="Gene3D" id="3.40.50.150">
    <property type="entry name" value="Vaccinia Virus protein VP39"/>
    <property type="match status" value="1"/>
</dbReference>
<sequence length="501" mass="53337">MTDAKSRYGAADVRYVAAFQPECGPARLRLALAMADTWWNPPDPDRLTVLDIGCGRGVSVCLLAAANPGWDVIGLDLQPVHIAEARDVARQGGLDNARFIEADLAELTEANSADLLPEIDIIICHGVWTWVPDPVREGIVRMLKSRLKPGGLMLMGYNALPGYADTLHFQRMIDEAARAMHGDEASRGIAAIEAISALAEHAPLYMPEKGILERITKSARNAPPYLVHEWLTSFWRPAYHADVARALVPARLEFGGTARPGSSMPELHLTPAQRAAINAAPGGIARETLLDSFLARRFRSDIFIRGRRPGGRALLGATTLVLTSPPGKIKVQIPTQSGLAELEPAQEAALVGALAEGPKTVAELAALPACADLNHLDIALMLVESQVAEPLWRAPRHDPSANARLARVCDSLLRHFASEAAAMRSPLGVPVAALGSALPVSASELALCGALLSGLPPDPAVLSVHLARPQGDEEARARAEAGIVDVLAALLPPWRGMGVLP</sequence>
<organism evidence="3 4">
    <name type="scientific">Roseomonas nitratireducens</name>
    <dbReference type="NCBI Taxonomy" id="2820810"/>
    <lineage>
        <taxon>Bacteria</taxon>
        <taxon>Pseudomonadati</taxon>
        <taxon>Pseudomonadota</taxon>
        <taxon>Alphaproteobacteria</taxon>
        <taxon>Acetobacterales</taxon>
        <taxon>Roseomonadaceae</taxon>
        <taxon>Roseomonas</taxon>
    </lineage>
</organism>
<dbReference type="Proteomes" id="UP000680815">
    <property type="component" value="Unassembled WGS sequence"/>
</dbReference>
<gene>
    <name evidence="3" type="ORF">J5Y09_22690</name>
</gene>
<dbReference type="SUPFAM" id="SSF53335">
    <property type="entry name" value="S-adenosyl-L-methionine-dependent methyltransferases"/>
    <property type="match status" value="1"/>
</dbReference>
<feature type="domain" description="Methyltransferase regulatory" evidence="1">
    <location>
        <begin position="224"/>
        <end position="305"/>
    </location>
</feature>
<feature type="domain" description="Methyltransferase" evidence="2">
    <location>
        <begin position="46"/>
        <end position="159"/>
    </location>
</feature>
<dbReference type="InterPro" id="IPR018773">
    <property type="entry name" value="MeTrfase_reg_dom_prd"/>
</dbReference>
<keyword evidence="3" id="KW-0808">Transferase</keyword>
<keyword evidence="4" id="KW-1185">Reference proteome</keyword>
<dbReference type="InterPro" id="IPR025714">
    <property type="entry name" value="Methyltranfer_dom"/>
</dbReference>
<name>A0ABS4AZT3_9PROT</name>
<accession>A0ABS4AZT3</accession>
<dbReference type="GO" id="GO:0008168">
    <property type="term" value="F:methyltransferase activity"/>
    <property type="evidence" value="ECO:0007669"/>
    <property type="project" value="UniProtKB-KW"/>
</dbReference>
<dbReference type="InterPro" id="IPR029063">
    <property type="entry name" value="SAM-dependent_MTases_sf"/>
</dbReference>
<dbReference type="PANTHER" id="PTHR43861">
    <property type="entry name" value="TRANS-ACONITATE 2-METHYLTRANSFERASE-RELATED"/>
    <property type="match status" value="1"/>
</dbReference>
<dbReference type="RefSeq" id="WP_209354143.1">
    <property type="nucleotide sequence ID" value="NZ_JAGIYZ010000036.1"/>
</dbReference>
<dbReference type="CDD" id="cd02440">
    <property type="entry name" value="AdoMet_MTases"/>
    <property type="match status" value="1"/>
</dbReference>
<dbReference type="Pfam" id="PF10119">
    <property type="entry name" value="MethyTransf_Reg"/>
    <property type="match status" value="1"/>
</dbReference>
<keyword evidence="3" id="KW-0489">Methyltransferase</keyword>
<protein>
    <submittedName>
        <fullName evidence="3">Class I SAM-dependent methyltransferase</fullName>
    </submittedName>
</protein>
<proteinExistence type="predicted"/>
<dbReference type="EMBL" id="JAGIYZ010000036">
    <property type="protein sequence ID" value="MBP0466754.1"/>
    <property type="molecule type" value="Genomic_DNA"/>
</dbReference>